<reference evidence="2" key="1">
    <citation type="submission" date="2023-03" db="EMBL/GenBank/DDBJ databases">
        <title>Massive genome expansion in bonnet fungi (Mycena s.s.) driven by repeated elements and novel gene families across ecological guilds.</title>
        <authorList>
            <consortium name="Lawrence Berkeley National Laboratory"/>
            <person name="Harder C.B."/>
            <person name="Miyauchi S."/>
            <person name="Viragh M."/>
            <person name="Kuo A."/>
            <person name="Thoen E."/>
            <person name="Andreopoulos B."/>
            <person name="Lu D."/>
            <person name="Skrede I."/>
            <person name="Drula E."/>
            <person name="Henrissat B."/>
            <person name="Morin E."/>
            <person name="Kohler A."/>
            <person name="Barry K."/>
            <person name="LaButti K."/>
            <person name="Morin E."/>
            <person name="Salamov A."/>
            <person name="Lipzen A."/>
            <person name="Mereny Z."/>
            <person name="Hegedus B."/>
            <person name="Baldrian P."/>
            <person name="Stursova M."/>
            <person name="Weitz H."/>
            <person name="Taylor A."/>
            <person name="Grigoriev I.V."/>
            <person name="Nagy L.G."/>
            <person name="Martin F."/>
            <person name="Kauserud H."/>
        </authorList>
    </citation>
    <scope>NUCLEOTIDE SEQUENCE</scope>
    <source>
        <strain evidence="2">CBHHK188m</strain>
    </source>
</reference>
<dbReference type="AlphaFoldDB" id="A0AAD7ISQ6"/>
<keyword evidence="3" id="KW-1185">Reference proteome</keyword>
<name>A0AAD7ISQ6_9AGAR</name>
<dbReference type="Proteomes" id="UP001215280">
    <property type="component" value="Unassembled WGS sequence"/>
</dbReference>
<protein>
    <submittedName>
        <fullName evidence="2">Uncharacterized protein</fullName>
    </submittedName>
</protein>
<organism evidence="2 3">
    <name type="scientific">Mycena maculata</name>
    <dbReference type="NCBI Taxonomy" id="230809"/>
    <lineage>
        <taxon>Eukaryota</taxon>
        <taxon>Fungi</taxon>
        <taxon>Dikarya</taxon>
        <taxon>Basidiomycota</taxon>
        <taxon>Agaricomycotina</taxon>
        <taxon>Agaricomycetes</taxon>
        <taxon>Agaricomycetidae</taxon>
        <taxon>Agaricales</taxon>
        <taxon>Marasmiineae</taxon>
        <taxon>Mycenaceae</taxon>
        <taxon>Mycena</taxon>
    </lineage>
</organism>
<accession>A0AAD7ISQ6</accession>
<evidence type="ECO:0000313" key="2">
    <source>
        <dbReference type="EMBL" id="KAJ7747944.1"/>
    </source>
</evidence>
<evidence type="ECO:0000313" key="3">
    <source>
        <dbReference type="Proteomes" id="UP001215280"/>
    </source>
</evidence>
<sequence>MFSLLRRFSGSVIPRPDRPWEEDPTSNAPHVGRKRRMADEDRDEDEDEQARLKKIRGATSEQQPDALSARDSSSTPLPQANETAGVKEVTQGVKEVELEEKLQALPESVPLPEEKAGELDGEASSTASTPPPTGEPSEAQDADIPPETAAAVRE</sequence>
<proteinExistence type="predicted"/>
<comment type="caution">
    <text evidence="2">The sequence shown here is derived from an EMBL/GenBank/DDBJ whole genome shotgun (WGS) entry which is preliminary data.</text>
</comment>
<feature type="region of interest" description="Disordered" evidence="1">
    <location>
        <begin position="1"/>
        <end position="154"/>
    </location>
</feature>
<feature type="non-terminal residue" evidence="2">
    <location>
        <position position="1"/>
    </location>
</feature>
<gene>
    <name evidence="2" type="ORF">DFH07DRAFT_889070</name>
</gene>
<evidence type="ECO:0000256" key="1">
    <source>
        <dbReference type="SAM" id="MobiDB-lite"/>
    </source>
</evidence>
<feature type="compositionally biased region" description="Polar residues" evidence="1">
    <location>
        <begin position="59"/>
        <end position="82"/>
    </location>
</feature>
<dbReference type="EMBL" id="JARJLG010000092">
    <property type="protein sequence ID" value="KAJ7747944.1"/>
    <property type="molecule type" value="Genomic_DNA"/>
</dbReference>